<dbReference type="Pfam" id="PF00067">
    <property type="entry name" value="p450"/>
    <property type="match status" value="1"/>
</dbReference>
<dbReference type="AlphaFoldDB" id="A0A8H8UDR5"/>
<dbReference type="Proteomes" id="UP000443090">
    <property type="component" value="Unassembled WGS sequence"/>
</dbReference>
<evidence type="ECO:0000256" key="1">
    <source>
        <dbReference type="ARBA" id="ARBA00001971"/>
    </source>
</evidence>
<dbReference type="InterPro" id="IPR053007">
    <property type="entry name" value="CYP450_monoxygenase_sec-met"/>
</dbReference>
<feature type="binding site" description="axial binding residue" evidence="5">
    <location>
        <position position="455"/>
    </location>
    <ligand>
        <name>heme</name>
        <dbReference type="ChEBI" id="CHEBI:30413"/>
    </ligand>
    <ligandPart>
        <name>Fe</name>
        <dbReference type="ChEBI" id="CHEBI:18248"/>
    </ligandPart>
</feature>
<dbReference type="SUPFAM" id="SSF48264">
    <property type="entry name" value="Cytochrome P450"/>
    <property type="match status" value="1"/>
</dbReference>
<comment type="cofactor">
    <cofactor evidence="1 5">
        <name>heme</name>
        <dbReference type="ChEBI" id="CHEBI:30413"/>
    </cofactor>
</comment>
<gene>
    <name evidence="7" type="primary">CYP7B1</name>
    <name evidence="7" type="ORF">LOCC1_G007011</name>
</gene>
<evidence type="ECO:0000256" key="2">
    <source>
        <dbReference type="ARBA" id="ARBA00010617"/>
    </source>
</evidence>
<evidence type="ECO:0000256" key="6">
    <source>
        <dbReference type="SAM" id="Phobius"/>
    </source>
</evidence>
<keyword evidence="3 5" id="KW-0479">Metal-binding</keyword>
<dbReference type="GO" id="GO:0005506">
    <property type="term" value="F:iron ion binding"/>
    <property type="evidence" value="ECO:0007669"/>
    <property type="project" value="InterPro"/>
</dbReference>
<evidence type="ECO:0000256" key="5">
    <source>
        <dbReference type="PIRSR" id="PIRSR602403-1"/>
    </source>
</evidence>
<keyword evidence="5" id="KW-0349">Heme</keyword>
<keyword evidence="6" id="KW-0472">Membrane</keyword>
<evidence type="ECO:0000313" key="8">
    <source>
        <dbReference type="Proteomes" id="UP000443090"/>
    </source>
</evidence>
<dbReference type="GO" id="GO:0020037">
    <property type="term" value="F:heme binding"/>
    <property type="evidence" value="ECO:0007669"/>
    <property type="project" value="InterPro"/>
</dbReference>
<dbReference type="InterPro" id="IPR001128">
    <property type="entry name" value="Cyt_P450"/>
</dbReference>
<dbReference type="Gene3D" id="1.10.630.10">
    <property type="entry name" value="Cytochrome P450"/>
    <property type="match status" value="1"/>
</dbReference>
<dbReference type="EMBL" id="QGMI01000413">
    <property type="protein sequence ID" value="TVY41103.1"/>
    <property type="molecule type" value="Genomic_DNA"/>
</dbReference>
<dbReference type="InterPro" id="IPR036396">
    <property type="entry name" value="Cyt_P450_sf"/>
</dbReference>
<protein>
    <submittedName>
        <fullName evidence="7">25-hydroxycholesterol 7-alpha-hydroxylase</fullName>
    </submittedName>
</protein>
<dbReference type="GO" id="GO:0016705">
    <property type="term" value="F:oxidoreductase activity, acting on paired donors, with incorporation or reduction of molecular oxygen"/>
    <property type="evidence" value="ECO:0007669"/>
    <property type="project" value="InterPro"/>
</dbReference>
<name>A0A8H8UDR5_9HELO</name>
<keyword evidence="8" id="KW-1185">Reference proteome</keyword>
<dbReference type="OrthoDB" id="3366823at2759"/>
<reference evidence="7 8" key="1">
    <citation type="submission" date="2018-05" db="EMBL/GenBank/DDBJ databases">
        <title>Genome sequencing and assembly of the regulated plant pathogen Lachnellula willkommii and related sister species for the development of diagnostic species identification markers.</title>
        <authorList>
            <person name="Giroux E."/>
            <person name="Bilodeau G."/>
        </authorList>
    </citation>
    <scope>NUCLEOTIDE SEQUENCE [LARGE SCALE GENOMIC DNA]</scope>
    <source>
        <strain evidence="7 8">CBS 160.35</strain>
    </source>
</reference>
<organism evidence="7 8">
    <name type="scientific">Lachnellula occidentalis</name>
    <dbReference type="NCBI Taxonomy" id="215460"/>
    <lineage>
        <taxon>Eukaryota</taxon>
        <taxon>Fungi</taxon>
        <taxon>Dikarya</taxon>
        <taxon>Ascomycota</taxon>
        <taxon>Pezizomycotina</taxon>
        <taxon>Leotiomycetes</taxon>
        <taxon>Helotiales</taxon>
        <taxon>Lachnaceae</taxon>
        <taxon>Lachnellula</taxon>
    </lineage>
</organism>
<dbReference type="InterPro" id="IPR002403">
    <property type="entry name" value="Cyt_P450_E_grp-IV"/>
</dbReference>
<dbReference type="PANTHER" id="PTHR47582">
    <property type="entry name" value="P450, PUTATIVE (EUROFUNG)-RELATED"/>
    <property type="match status" value="1"/>
</dbReference>
<keyword evidence="4 5" id="KW-0408">Iron</keyword>
<evidence type="ECO:0000313" key="7">
    <source>
        <dbReference type="EMBL" id="TVY41103.1"/>
    </source>
</evidence>
<accession>A0A8H8UDR5</accession>
<dbReference type="GO" id="GO:0004497">
    <property type="term" value="F:monooxygenase activity"/>
    <property type="evidence" value="ECO:0007669"/>
    <property type="project" value="InterPro"/>
</dbReference>
<evidence type="ECO:0000256" key="4">
    <source>
        <dbReference type="ARBA" id="ARBA00023004"/>
    </source>
</evidence>
<evidence type="ECO:0000256" key="3">
    <source>
        <dbReference type="ARBA" id="ARBA00022723"/>
    </source>
</evidence>
<feature type="transmembrane region" description="Helical" evidence="6">
    <location>
        <begin position="20"/>
        <end position="40"/>
    </location>
</feature>
<proteinExistence type="inferred from homology"/>
<keyword evidence="6" id="KW-1133">Transmembrane helix</keyword>
<dbReference type="PRINTS" id="PR00465">
    <property type="entry name" value="EP450IV"/>
</dbReference>
<comment type="similarity">
    <text evidence="2">Belongs to the cytochrome P450 family.</text>
</comment>
<sequence>MNSSTAFVSFETKSISQYVLSPTIISLVLITCTIALAVYLGQNLGARPHVNEPPFISSKLPYIGHTIGIWKHKMSYYTILSAKYRHDVFTLPMFGGRLYIVTAPSLVAPIQRHYKALSFWFLEGAFTVKLGALSNQSAKILLENAAGREIGNSLVVDGMKETHAAMAAGLEQMTQVAVDIVASQINGIKTEVGEKLDLWAWLERNVALMTSGAVYGPTNPYLDPELLQGLKSFSEESTMLLIGFLPSVLAPKGYAGREKIVKGFKKYFAAGGPKHGSQLIRARFHSLTEYGISLEDISRFEAVNGFGILINTIPTAFWSVYHVFSDANLLATVRELVQPLLNITKTDNGDPLFTIDIRQIKEIPLLVSILHEVLRYHASGAAARMVMEDFTLEGKYLFKKDSMLLIPNREIHSHGETWGENVGDFDAFRFIKNTTSSKKPPSGAFRGFGSGVNLCPGKNFATAEILALIAMMVLRFDITPVLGTWAYPGDNNKNMSTVICSPDAPVPVEVRLRQGRELGTWVFKATS</sequence>
<dbReference type="CDD" id="cd11040">
    <property type="entry name" value="CYP7_CYP8-like"/>
    <property type="match status" value="1"/>
</dbReference>
<comment type="caution">
    <text evidence="7">The sequence shown here is derived from an EMBL/GenBank/DDBJ whole genome shotgun (WGS) entry which is preliminary data.</text>
</comment>
<keyword evidence="6" id="KW-0812">Transmembrane</keyword>
<dbReference type="PANTHER" id="PTHR47582:SF1">
    <property type="entry name" value="P450, PUTATIVE (EUROFUNG)-RELATED"/>
    <property type="match status" value="1"/>
</dbReference>